<evidence type="ECO:0000256" key="2">
    <source>
        <dbReference type="SAM" id="Phobius"/>
    </source>
</evidence>
<keyword evidence="4" id="KW-1185">Reference proteome</keyword>
<protein>
    <submittedName>
        <fullName evidence="3">Ethionine resistance protein</fullName>
    </submittedName>
</protein>
<evidence type="ECO:0000313" key="3">
    <source>
        <dbReference type="EMBL" id="KAJ2007178.1"/>
    </source>
</evidence>
<dbReference type="Proteomes" id="UP001150907">
    <property type="component" value="Unassembled WGS sequence"/>
</dbReference>
<dbReference type="GO" id="GO:0016020">
    <property type="term" value="C:membrane"/>
    <property type="evidence" value="ECO:0007669"/>
    <property type="project" value="InterPro"/>
</dbReference>
<feature type="transmembrane region" description="Helical" evidence="2">
    <location>
        <begin position="146"/>
        <end position="166"/>
    </location>
</feature>
<dbReference type="PANTHER" id="PTHR11206">
    <property type="entry name" value="MULTIDRUG RESISTANCE PROTEIN"/>
    <property type="match status" value="1"/>
</dbReference>
<feature type="transmembrane region" description="Helical" evidence="2">
    <location>
        <begin position="295"/>
        <end position="320"/>
    </location>
</feature>
<keyword evidence="2" id="KW-1133">Transmembrane helix</keyword>
<dbReference type="GO" id="GO:0042910">
    <property type="term" value="F:xenobiotic transmembrane transporter activity"/>
    <property type="evidence" value="ECO:0007669"/>
    <property type="project" value="InterPro"/>
</dbReference>
<dbReference type="InterPro" id="IPR002528">
    <property type="entry name" value="MATE_fam"/>
</dbReference>
<feature type="transmembrane region" description="Helical" evidence="2">
    <location>
        <begin position="78"/>
        <end position="97"/>
    </location>
</feature>
<accession>A0A9W8BMU6</accession>
<dbReference type="AlphaFoldDB" id="A0A9W8BMU6"/>
<dbReference type="NCBIfam" id="TIGR00797">
    <property type="entry name" value="matE"/>
    <property type="match status" value="1"/>
</dbReference>
<sequence length="438" mass="47419">MPLIGSYYLHYLLGFLNLISLGTWGGKAIGAYALGNMTCAILVFAPATGVASALDTLCAASFAHFGSGNEAGLYLQQGLVVVTTWYSAVLVVMQFGISSIYMLLGQQEDLAQPAAEYLRILSLGLWPWMAFECFKRYTQANTQMRLPAMVLAAVVPLHLLNHWFFVWRRGDDAVFTTVAWITVISYWAMFLGLAACTLICEELRPVWRVPALKRLVSAKFLSLALPAMAEACGEYMSFEIMTLIATYLGPTSLAAQAIAFNSMSMVYQLPHGVGGAAAVRIGRLLGQSSGEKAKFLARILVASGLGYGLLGMILFAAFGSRWVALYTRDEEVLAVARQLVGIVVVIEWADATRGIVPGILRGMGRQRQAAVINIASYYFVVLPLAIVAVFGLGRGIVGLWAAFALGMSILSGLYIAVVSTTNWDKEVELCARRIAAHV</sequence>
<proteinExistence type="inferred from homology"/>
<feature type="transmembrane region" description="Helical" evidence="2">
    <location>
        <begin position="12"/>
        <end position="34"/>
    </location>
</feature>
<feature type="transmembrane region" description="Helical" evidence="2">
    <location>
        <begin position="370"/>
        <end position="391"/>
    </location>
</feature>
<comment type="caution">
    <text evidence="3">The sequence shown here is derived from an EMBL/GenBank/DDBJ whole genome shotgun (WGS) entry which is preliminary data.</text>
</comment>
<feature type="transmembrane region" description="Helical" evidence="2">
    <location>
        <begin position="40"/>
        <end position="66"/>
    </location>
</feature>
<evidence type="ECO:0000256" key="1">
    <source>
        <dbReference type="ARBA" id="ARBA00010199"/>
    </source>
</evidence>
<feature type="transmembrane region" description="Helical" evidence="2">
    <location>
        <begin position="397"/>
        <end position="417"/>
    </location>
</feature>
<keyword evidence="2" id="KW-0472">Membrane</keyword>
<feature type="transmembrane region" description="Helical" evidence="2">
    <location>
        <begin position="178"/>
        <end position="200"/>
    </location>
</feature>
<dbReference type="EMBL" id="JANBQF010000034">
    <property type="protein sequence ID" value="KAJ2007178.1"/>
    <property type="molecule type" value="Genomic_DNA"/>
</dbReference>
<evidence type="ECO:0000313" key="4">
    <source>
        <dbReference type="Proteomes" id="UP001150907"/>
    </source>
</evidence>
<gene>
    <name evidence="3" type="primary">ERC1_1</name>
    <name evidence="3" type="ORF">H4R26_000944</name>
</gene>
<organism evidence="3 4">
    <name type="scientific">Coemansia thaxteri</name>
    <dbReference type="NCBI Taxonomy" id="2663907"/>
    <lineage>
        <taxon>Eukaryota</taxon>
        <taxon>Fungi</taxon>
        <taxon>Fungi incertae sedis</taxon>
        <taxon>Zoopagomycota</taxon>
        <taxon>Kickxellomycotina</taxon>
        <taxon>Kickxellomycetes</taxon>
        <taxon>Kickxellales</taxon>
        <taxon>Kickxellaceae</taxon>
        <taxon>Coemansia</taxon>
    </lineage>
</organism>
<name>A0A9W8BMU6_9FUNG</name>
<keyword evidence="2" id="KW-0812">Transmembrane</keyword>
<dbReference type="Pfam" id="PF01554">
    <property type="entry name" value="MatE"/>
    <property type="match status" value="2"/>
</dbReference>
<dbReference type="GO" id="GO:0015297">
    <property type="term" value="F:antiporter activity"/>
    <property type="evidence" value="ECO:0007669"/>
    <property type="project" value="InterPro"/>
</dbReference>
<reference evidence="3" key="1">
    <citation type="submission" date="2022-07" db="EMBL/GenBank/DDBJ databases">
        <title>Phylogenomic reconstructions and comparative analyses of Kickxellomycotina fungi.</title>
        <authorList>
            <person name="Reynolds N.K."/>
            <person name="Stajich J.E."/>
            <person name="Barry K."/>
            <person name="Grigoriev I.V."/>
            <person name="Crous P."/>
            <person name="Smith M.E."/>
        </authorList>
    </citation>
    <scope>NUCLEOTIDE SEQUENCE</scope>
    <source>
        <strain evidence="3">IMI 214461</strain>
    </source>
</reference>
<dbReference type="OrthoDB" id="2126698at2759"/>
<comment type="similarity">
    <text evidence="1">Belongs to the multi antimicrobial extrusion (MATE) (TC 2.A.66.1) family.</text>
</comment>